<dbReference type="PANTHER" id="PTHR43133">
    <property type="entry name" value="RNA POLYMERASE ECF-TYPE SIGMA FACTO"/>
    <property type="match status" value="1"/>
</dbReference>
<dbReference type="InterPro" id="IPR036388">
    <property type="entry name" value="WH-like_DNA-bd_sf"/>
</dbReference>
<dbReference type="Gene3D" id="1.10.10.10">
    <property type="entry name" value="Winged helix-like DNA-binding domain superfamily/Winged helix DNA-binding domain"/>
    <property type="match status" value="1"/>
</dbReference>
<dbReference type="InterPro" id="IPR039425">
    <property type="entry name" value="RNA_pol_sigma-70-like"/>
</dbReference>
<dbReference type="SUPFAM" id="SSF88659">
    <property type="entry name" value="Sigma3 and sigma4 domains of RNA polymerase sigma factors"/>
    <property type="match status" value="1"/>
</dbReference>
<evidence type="ECO:0000256" key="1">
    <source>
        <dbReference type="ARBA" id="ARBA00010641"/>
    </source>
</evidence>
<accession>A0ABY2WQT3</accession>
<evidence type="ECO:0000313" key="8">
    <source>
        <dbReference type="Proteomes" id="UP000751614"/>
    </source>
</evidence>
<evidence type="ECO:0000259" key="6">
    <source>
        <dbReference type="Pfam" id="PF08281"/>
    </source>
</evidence>
<dbReference type="InterPro" id="IPR013324">
    <property type="entry name" value="RNA_pol_sigma_r3/r4-like"/>
</dbReference>
<keyword evidence="4" id="KW-0804">Transcription</keyword>
<reference evidence="7 8" key="1">
    <citation type="submission" date="2019-05" db="EMBL/GenBank/DDBJ databases">
        <title>Flagellimonas sp. AsT0115, sp. nov., isolated from a marine red algae, Asparagopsis taxiformis.</title>
        <authorList>
            <person name="Kim J."/>
            <person name="Jeong S.E."/>
            <person name="Jeon C.O."/>
        </authorList>
    </citation>
    <scope>NUCLEOTIDE SEQUENCE [LARGE SCALE GENOMIC DNA]</scope>
    <source>
        <strain evidence="7 8">AsT0115</strain>
    </source>
</reference>
<proteinExistence type="inferred from homology"/>
<evidence type="ECO:0000259" key="5">
    <source>
        <dbReference type="Pfam" id="PF04542"/>
    </source>
</evidence>
<evidence type="ECO:0000256" key="3">
    <source>
        <dbReference type="ARBA" id="ARBA00023082"/>
    </source>
</evidence>
<protein>
    <submittedName>
        <fullName evidence="7">RNA polymerase sigma-70 factor</fullName>
    </submittedName>
</protein>
<sequence length="207" mass="24528">MELEQTGFLESRSININANSFILLLRKGDNRAFETLFRLYYDKLFHIAKGYLDSHEDAEGVVQNTFLKIWEYRLKLEVSTNLNGYLYAMTKNACLDHLKHQKIKNNYIDLRQHKKRMIQYQFLKDEAASLLLKNELERKIIQGLDLLPEKCKKVFVKSRMEGLKHHEIAKLMGISKRTVDNHIANALRHMRLHLREFLSLIFIILLK</sequence>
<keyword evidence="8" id="KW-1185">Reference proteome</keyword>
<evidence type="ECO:0000256" key="2">
    <source>
        <dbReference type="ARBA" id="ARBA00023015"/>
    </source>
</evidence>
<dbReference type="Gene3D" id="1.10.1740.10">
    <property type="match status" value="1"/>
</dbReference>
<feature type="domain" description="RNA polymerase sigma-70 region 2" evidence="5">
    <location>
        <begin position="36"/>
        <end position="102"/>
    </location>
</feature>
<dbReference type="SUPFAM" id="SSF88946">
    <property type="entry name" value="Sigma2 domain of RNA polymerase sigma factors"/>
    <property type="match status" value="1"/>
</dbReference>
<dbReference type="InterPro" id="IPR014284">
    <property type="entry name" value="RNA_pol_sigma-70_dom"/>
</dbReference>
<dbReference type="NCBIfam" id="TIGR02985">
    <property type="entry name" value="Sig70_bacteroi1"/>
    <property type="match status" value="1"/>
</dbReference>
<comment type="caution">
    <text evidence="7">The sequence shown here is derived from an EMBL/GenBank/DDBJ whole genome shotgun (WGS) entry which is preliminary data.</text>
</comment>
<dbReference type="InterPro" id="IPR013325">
    <property type="entry name" value="RNA_pol_sigma_r2"/>
</dbReference>
<dbReference type="EMBL" id="VCNI01000001">
    <property type="protein sequence ID" value="TMU57362.1"/>
    <property type="molecule type" value="Genomic_DNA"/>
</dbReference>
<dbReference type="Pfam" id="PF08281">
    <property type="entry name" value="Sigma70_r4_2"/>
    <property type="match status" value="1"/>
</dbReference>
<gene>
    <name evidence="7" type="ORF">FGG15_07410</name>
</gene>
<dbReference type="Pfam" id="PF04542">
    <property type="entry name" value="Sigma70_r2"/>
    <property type="match status" value="1"/>
</dbReference>
<dbReference type="Proteomes" id="UP000751614">
    <property type="component" value="Unassembled WGS sequence"/>
</dbReference>
<dbReference type="InterPro" id="IPR013249">
    <property type="entry name" value="RNA_pol_sigma70_r4_t2"/>
</dbReference>
<dbReference type="PANTHER" id="PTHR43133:SF46">
    <property type="entry name" value="RNA POLYMERASE SIGMA-70 FACTOR ECF SUBFAMILY"/>
    <property type="match status" value="1"/>
</dbReference>
<keyword evidence="2" id="KW-0805">Transcription regulation</keyword>
<evidence type="ECO:0000256" key="4">
    <source>
        <dbReference type="ARBA" id="ARBA00023163"/>
    </source>
</evidence>
<organism evidence="7 8">
    <name type="scientific">Flagellimonas algicola</name>
    <dbReference type="NCBI Taxonomy" id="2583815"/>
    <lineage>
        <taxon>Bacteria</taxon>
        <taxon>Pseudomonadati</taxon>
        <taxon>Bacteroidota</taxon>
        <taxon>Flavobacteriia</taxon>
        <taxon>Flavobacteriales</taxon>
        <taxon>Flavobacteriaceae</taxon>
        <taxon>Flagellimonas</taxon>
    </lineage>
</organism>
<dbReference type="InterPro" id="IPR007627">
    <property type="entry name" value="RNA_pol_sigma70_r2"/>
</dbReference>
<dbReference type="NCBIfam" id="TIGR02937">
    <property type="entry name" value="sigma70-ECF"/>
    <property type="match status" value="1"/>
</dbReference>
<dbReference type="InterPro" id="IPR014327">
    <property type="entry name" value="RNA_pol_sigma70_bacteroid"/>
</dbReference>
<name>A0ABY2WQT3_9FLAO</name>
<comment type="similarity">
    <text evidence="1">Belongs to the sigma-70 factor family. ECF subfamily.</text>
</comment>
<keyword evidence="3" id="KW-0731">Sigma factor</keyword>
<evidence type="ECO:0000313" key="7">
    <source>
        <dbReference type="EMBL" id="TMU57362.1"/>
    </source>
</evidence>
<feature type="domain" description="RNA polymerase sigma factor 70 region 4 type 2" evidence="6">
    <location>
        <begin position="139"/>
        <end position="190"/>
    </location>
</feature>